<comment type="caution">
    <text evidence="10">The sequence shown here is derived from an EMBL/GenBank/DDBJ whole genome shotgun (WGS) entry which is preliminary data.</text>
</comment>
<proteinExistence type="inferred from homology"/>
<feature type="transmembrane region" description="Helical" evidence="8">
    <location>
        <begin position="181"/>
        <end position="202"/>
    </location>
</feature>
<evidence type="ECO:0000313" key="11">
    <source>
        <dbReference type="Proteomes" id="UP000256794"/>
    </source>
</evidence>
<dbReference type="GO" id="GO:0005886">
    <property type="term" value="C:plasma membrane"/>
    <property type="evidence" value="ECO:0007669"/>
    <property type="project" value="UniProtKB-SubCell"/>
</dbReference>
<evidence type="ECO:0000256" key="3">
    <source>
        <dbReference type="ARBA" id="ARBA00022475"/>
    </source>
</evidence>
<evidence type="ECO:0000256" key="8">
    <source>
        <dbReference type="RuleBase" id="RU363032"/>
    </source>
</evidence>
<evidence type="ECO:0000256" key="2">
    <source>
        <dbReference type="ARBA" id="ARBA00022448"/>
    </source>
</evidence>
<dbReference type="CDD" id="cd06261">
    <property type="entry name" value="TM_PBP2"/>
    <property type="match status" value="2"/>
</dbReference>
<dbReference type="PROSITE" id="PS50928">
    <property type="entry name" value="ABC_TM1"/>
    <property type="match status" value="2"/>
</dbReference>
<feature type="transmembrane region" description="Helical" evidence="8">
    <location>
        <begin position="132"/>
        <end position="152"/>
    </location>
</feature>
<organism evidence="10 11">
    <name type="scientific">Paracoccus versutus</name>
    <name type="common">Thiobacillus versutus</name>
    <dbReference type="NCBI Taxonomy" id="34007"/>
    <lineage>
        <taxon>Bacteria</taxon>
        <taxon>Pseudomonadati</taxon>
        <taxon>Pseudomonadota</taxon>
        <taxon>Alphaproteobacteria</taxon>
        <taxon>Rhodobacterales</taxon>
        <taxon>Paracoccaceae</taxon>
        <taxon>Paracoccus</taxon>
    </lineage>
</organism>
<feature type="transmembrane region" description="Helical" evidence="8">
    <location>
        <begin position="430"/>
        <end position="454"/>
    </location>
</feature>
<feature type="transmembrane region" description="Helical" evidence="8">
    <location>
        <begin position="561"/>
        <end position="586"/>
    </location>
</feature>
<reference evidence="10 11" key="1">
    <citation type="submission" date="2018-08" db="EMBL/GenBank/DDBJ databases">
        <title>Genomic Encyclopedia of Archaeal and Bacterial Type Strains, Phase II (KMG-II): from individual species to whole genera.</title>
        <authorList>
            <person name="Goeker M."/>
        </authorList>
    </citation>
    <scope>NUCLEOTIDE SEQUENCE [LARGE SCALE GENOMIC DNA]</scope>
    <source>
        <strain evidence="10 11">DSM 582</strain>
    </source>
</reference>
<accession>A0AAQ0HH26</accession>
<comment type="subcellular location">
    <subcellularLocation>
        <location evidence="1">Cell inner membrane</location>
        <topology evidence="1">Multi-pass membrane protein</topology>
    </subcellularLocation>
    <subcellularLocation>
        <location evidence="8">Cell membrane</location>
        <topology evidence="8">Multi-pass membrane protein</topology>
    </subcellularLocation>
</comment>
<comment type="similarity">
    <text evidence="8">Belongs to the binding-protein-dependent transport system permease family.</text>
</comment>
<evidence type="ECO:0000256" key="7">
    <source>
        <dbReference type="ARBA" id="ARBA00023136"/>
    </source>
</evidence>
<evidence type="ECO:0000256" key="4">
    <source>
        <dbReference type="ARBA" id="ARBA00022519"/>
    </source>
</evidence>
<feature type="transmembrane region" description="Helical" evidence="8">
    <location>
        <begin position="339"/>
        <end position="364"/>
    </location>
</feature>
<keyword evidence="4" id="KW-0997">Cell inner membrane</keyword>
<gene>
    <name evidence="10" type="ORF">ATH84_101532</name>
</gene>
<evidence type="ECO:0000256" key="5">
    <source>
        <dbReference type="ARBA" id="ARBA00022692"/>
    </source>
</evidence>
<feature type="domain" description="ABC transmembrane type-1" evidence="9">
    <location>
        <begin position="394"/>
        <end position="582"/>
    </location>
</feature>
<feature type="transmembrane region" description="Helical" evidence="8">
    <location>
        <begin position="93"/>
        <end position="120"/>
    </location>
</feature>
<dbReference type="Proteomes" id="UP000256794">
    <property type="component" value="Unassembled WGS sequence"/>
</dbReference>
<dbReference type="InterPro" id="IPR000515">
    <property type="entry name" value="MetI-like"/>
</dbReference>
<evidence type="ECO:0000256" key="6">
    <source>
        <dbReference type="ARBA" id="ARBA00022989"/>
    </source>
</evidence>
<dbReference type="InterPro" id="IPR035906">
    <property type="entry name" value="MetI-like_sf"/>
</dbReference>
<dbReference type="EMBL" id="QUMX01000015">
    <property type="protein sequence ID" value="REG46415.1"/>
    <property type="molecule type" value="Genomic_DNA"/>
</dbReference>
<name>A0AAQ0HH26_PARVE</name>
<keyword evidence="5 8" id="KW-0812">Transmembrane</keyword>
<keyword evidence="3" id="KW-1003">Cell membrane</keyword>
<dbReference type="Pfam" id="PF00528">
    <property type="entry name" value="BPD_transp_1"/>
    <property type="match status" value="2"/>
</dbReference>
<feature type="transmembrane region" description="Helical" evidence="8">
    <location>
        <begin position="398"/>
        <end position="418"/>
    </location>
</feature>
<keyword evidence="6 8" id="KW-1133">Transmembrane helix</keyword>
<keyword evidence="11" id="KW-1185">Reference proteome</keyword>
<dbReference type="SUPFAM" id="SSF161098">
    <property type="entry name" value="MetI-like"/>
    <property type="match status" value="2"/>
</dbReference>
<feature type="transmembrane region" description="Helical" evidence="8">
    <location>
        <begin position="39"/>
        <end position="60"/>
    </location>
</feature>
<evidence type="ECO:0000256" key="1">
    <source>
        <dbReference type="ARBA" id="ARBA00004429"/>
    </source>
</evidence>
<sequence>MAISAIQGRESAAGDLRLSQQKEHRRAARMQRWFGPERILWIILMIVVLAVSIAPLVFAVDASFYEETKVGLSDKRSLDAVINVYFSHEYLGYLANALALSAVVTGLSLVVGVFMALLVARTDLPRKGLMELLVIMPLFVSPFTGLIAWIALGSERTGFINVAWVRFWQVFGVDAGPLVNIWSFGGVVWVMFLFFCPFVYLFTIGAMRNMDASLEEAARASGAGPVYTLTRITIPMSTPAIFSAGLLVFILAAELYTIPGIIGTNAGFTTLPWKIYEDSTAFPVHRAHAAAAGTMILWIALIGLLLQRRITRRSERYVTMGGKGFKGQLLPLGGLKWPAFAILALYVLSADILPLFSIVLSSFMRFSSATISLDLLTLDHYRTIWNLPDVRSATLNTFILAVLSGAACVVIGFLISFLEVRRAGRGARLLAMLAVLPAAVPGMVYGIGLLWLYLRTPLYGSIWILLLAMIAKFLPYGVLVSRSGIMQVHPELEQSARMSGASPLRAVRAILMPMVKPTMIALLFFVMLQSIKELSASALLYGRNSQTLSVLTWHYMDGGEYQFASAVGVVQTVLMIGLVLLTRAAFKVRLERVMASE</sequence>
<feature type="transmembrane region" description="Helical" evidence="8">
    <location>
        <begin position="287"/>
        <end position="306"/>
    </location>
</feature>
<dbReference type="AlphaFoldDB" id="A0AAQ0HH26"/>
<evidence type="ECO:0000259" key="9">
    <source>
        <dbReference type="PROSITE" id="PS50928"/>
    </source>
</evidence>
<dbReference type="PANTHER" id="PTHR43357">
    <property type="entry name" value="INNER MEMBRANE ABC TRANSPORTER PERMEASE PROTEIN YDCV"/>
    <property type="match status" value="1"/>
</dbReference>
<dbReference type="GO" id="GO:0055085">
    <property type="term" value="P:transmembrane transport"/>
    <property type="evidence" value="ECO:0007669"/>
    <property type="project" value="InterPro"/>
</dbReference>
<protein>
    <submittedName>
        <fullName evidence="10">Iron(III) transport system permease protein</fullName>
    </submittedName>
</protein>
<dbReference type="Gene3D" id="1.10.3720.10">
    <property type="entry name" value="MetI-like"/>
    <property type="match status" value="2"/>
</dbReference>
<feature type="transmembrane region" description="Helical" evidence="8">
    <location>
        <begin position="460"/>
        <end position="479"/>
    </location>
</feature>
<evidence type="ECO:0000313" key="10">
    <source>
        <dbReference type="EMBL" id="REG46415.1"/>
    </source>
</evidence>
<feature type="domain" description="ABC transmembrane type-1" evidence="9">
    <location>
        <begin position="94"/>
        <end position="307"/>
    </location>
</feature>
<dbReference type="PANTHER" id="PTHR43357:SF4">
    <property type="entry name" value="INNER MEMBRANE ABC TRANSPORTER PERMEASE PROTEIN YDCV"/>
    <property type="match status" value="1"/>
</dbReference>
<keyword evidence="2 8" id="KW-0813">Transport</keyword>
<dbReference type="RefSeq" id="WP_036750868.1">
    <property type="nucleotide sequence ID" value="NZ_CP035284.1"/>
</dbReference>
<feature type="transmembrane region" description="Helical" evidence="8">
    <location>
        <begin position="240"/>
        <end position="262"/>
    </location>
</feature>
<keyword evidence="7 8" id="KW-0472">Membrane</keyword>